<dbReference type="Pfam" id="PF17994">
    <property type="entry name" value="Glft2_N"/>
    <property type="match status" value="1"/>
</dbReference>
<dbReference type="AlphaFoldDB" id="A0A1C4H749"/>
<evidence type="ECO:0000256" key="4">
    <source>
        <dbReference type="ARBA" id="ARBA00022679"/>
    </source>
</evidence>
<evidence type="ECO:0000259" key="6">
    <source>
        <dbReference type="Pfam" id="PF17994"/>
    </source>
</evidence>
<dbReference type="PANTHER" id="PTHR43179:SF12">
    <property type="entry name" value="GALACTOFURANOSYLTRANSFERASE GLFT2"/>
    <property type="match status" value="1"/>
</dbReference>
<comment type="similarity">
    <text evidence="2">Belongs to the glycosyltransferase 2 family.</text>
</comment>
<evidence type="ECO:0000256" key="1">
    <source>
        <dbReference type="ARBA" id="ARBA00004776"/>
    </source>
</evidence>
<evidence type="ECO:0000259" key="7">
    <source>
        <dbReference type="Pfam" id="PF19320"/>
    </source>
</evidence>
<dbReference type="PANTHER" id="PTHR43179">
    <property type="entry name" value="RHAMNOSYLTRANSFERASE WBBL"/>
    <property type="match status" value="1"/>
</dbReference>
<dbReference type="SUPFAM" id="SSF53448">
    <property type="entry name" value="Nucleotide-diphospho-sugar transferases"/>
    <property type="match status" value="1"/>
</dbReference>
<feature type="region of interest" description="Disordered" evidence="5">
    <location>
        <begin position="198"/>
        <end position="225"/>
    </location>
</feature>
<accession>A0A1C4H749</accession>
<evidence type="ECO:0000313" key="8">
    <source>
        <dbReference type="EMBL" id="SCC80573.1"/>
    </source>
</evidence>
<comment type="pathway">
    <text evidence="1">Cell wall biogenesis; cell wall polysaccharide biosynthesis.</text>
</comment>
<dbReference type="Pfam" id="PF13641">
    <property type="entry name" value="Glyco_tranf_2_3"/>
    <property type="match status" value="1"/>
</dbReference>
<dbReference type="InterPro" id="IPR040492">
    <property type="entry name" value="GlfT2_N"/>
</dbReference>
<keyword evidence="4 8" id="KW-0808">Transferase</keyword>
<dbReference type="Pfam" id="PF19320">
    <property type="entry name" value="GlfT2_domain3"/>
    <property type="match status" value="1"/>
</dbReference>
<organism evidence="8 9">
    <name type="scientific">Bifidobacterium commune</name>
    <dbReference type="NCBI Taxonomy" id="1505727"/>
    <lineage>
        <taxon>Bacteria</taxon>
        <taxon>Bacillati</taxon>
        <taxon>Actinomycetota</taxon>
        <taxon>Actinomycetes</taxon>
        <taxon>Bifidobacteriales</taxon>
        <taxon>Bifidobacteriaceae</taxon>
        <taxon>Bifidobacterium</taxon>
    </lineage>
</organism>
<dbReference type="InterPro" id="IPR045699">
    <property type="entry name" value="GlfT2_C"/>
</dbReference>
<gene>
    <name evidence="8" type="ORF">GA0061077_1261</name>
</gene>
<dbReference type="GO" id="GO:0016757">
    <property type="term" value="F:glycosyltransferase activity"/>
    <property type="evidence" value="ECO:0007669"/>
    <property type="project" value="UniProtKB-KW"/>
</dbReference>
<protein>
    <submittedName>
        <fullName evidence="8">Galactofuranosylgalactofuranosylrhamnosyl-N-acetylglucosaminyl-diphospho-decaprenol beta-1,5/1,6-galactofuranosyltransferase</fullName>
    </submittedName>
</protein>
<evidence type="ECO:0000256" key="5">
    <source>
        <dbReference type="SAM" id="MobiDB-lite"/>
    </source>
</evidence>
<keyword evidence="3" id="KW-0328">Glycosyltransferase</keyword>
<sequence>MPLYAVRWTRPHVQESAFDSVSQLRRADVGALNSVGFDRALREVGAGTGFAGDECVDLTVLSRRSVRLESGAHISFCTYFNAFPASYWQRWTNASSVRFVAQVRGTGEIRVFQSTARGLFSAVKTISLSGSDSKNDGVVQVGDDWVAIDVEIPLSGMLDGGYLWFDASCVPRHSGAEVDAEQALTIRDAEWQVPVADRVQSGQGDGESDAADGGDPRNAGAVHSGGACADTTCSVAITTYNRPSYCLGQLKAIAGETELRRRLDTVYCVDQGTDKVCNQEDFNAVSLDLGDQLTYIQQSNIGGSGGFSRGMLESVDAGRSAYTILLDDDAIMEPESLLRSIQFEDYAKRPVLVGGGMFHLDGRTMLHVQGERFDRGSLKPCPPAGASYNHDFAVSPLRDAPELHSRFDCDYSGWWMCLIPNSVIREIGLSLPLFIKYDDVEYGLRAREHGYPTVGLPGVAVWHQGWHDKDISRTWEEYYAQRNRWICALLHFPNAGKRYMFRMMYEDAHLGVKLMYSGMALHHMALRDVMRGPTYLMETLSTKLAEVRAAREGYADSEVSDDVESFPAPVAVFENRRSALSGSELAKTAAKEVVKAVFSRQDGTHDDAPQVAMKSKDAVWPSFAGVSSALVTTSDGNGAAWLKRDSKLYRRNLWECRRIASSLVRRWNQLSELYGAADLSSLESWRGVFSRL</sequence>
<keyword evidence="9" id="KW-1185">Reference proteome</keyword>
<evidence type="ECO:0000313" key="9">
    <source>
        <dbReference type="Proteomes" id="UP000242610"/>
    </source>
</evidence>
<reference evidence="9" key="1">
    <citation type="submission" date="2016-08" db="EMBL/GenBank/DDBJ databases">
        <authorList>
            <person name="Varghese N."/>
            <person name="Submissions Spin"/>
        </authorList>
    </citation>
    <scope>NUCLEOTIDE SEQUENCE [LARGE SCALE GENOMIC DNA]</scope>
    <source>
        <strain evidence="9">R-52791</strain>
    </source>
</reference>
<evidence type="ECO:0000256" key="2">
    <source>
        <dbReference type="ARBA" id="ARBA00006739"/>
    </source>
</evidence>
<dbReference type="STRING" id="1505727.GA0061077_1261"/>
<dbReference type="EMBL" id="FMBL01000003">
    <property type="protein sequence ID" value="SCC80573.1"/>
    <property type="molecule type" value="Genomic_DNA"/>
</dbReference>
<feature type="domain" description="Galactofuranosyltransferase GlfT2 N-terminal" evidence="6">
    <location>
        <begin position="58"/>
        <end position="169"/>
    </location>
</feature>
<dbReference type="Proteomes" id="UP000242610">
    <property type="component" value="Unassembled WGS sequence"/>
</dbReference>
<proteinExistence type="inferred from homology"/>
<feature type="domain" description="Galactofuranosyltransferase-2 C-terminal" evidence="7">
    <location>
        <begin position="512"/>
        <end position="690"/>
    </location>
</feature>
<dbReference type="Gene3D" id="3.90.550.60">
    <property type="match status" value="2"/>
</dbReference>
<evidence type="ECO:0000256" key="3">
    <source>
        <dbReference type="ARBA" id="ARBA00022676"/>
    </source>
</evidence>
<name>A0A1C4H749_9BIFI</name>
<dbReference type="InterPro" id="IPR029044">
    <property type="entry name" value="Nucleotide-diphossugar_trans"/>
</dbReference>